<keyword evidence="1" id="KW-0808">Transferase</keyword>
<dbReference type="AlphaFoldDB" id="A0A318MAM4"/>
<dbReference type="OrthoDB" id="3573097at2"/>
<keyword evidence="3" id="KW-0902">Two-component regulatory system</keyword>
<dbReference type="Gene3D" id="3.30.565.10">
    <property type="entry name" value="Histidine kinase-like ATPase, C-terminal domain"/>
    <property type="match status" value="1"/>
</dbReference>
<dbReference type="Pfam" id="PF07730">
    <property type="entry name" value="HisKA_3"/>
    <property type="match status" value="1"/>
</dbReference>
<evidence type="ECO:0000256" key="3">
    <source>
        <dbReference type="ARBA" id="ARBA00023012"/>
    </source>
</evidence>
<dbReference type="InterPro" id="IPR011712">
    <property type="entry name" value="Sig_transdc_His_kin_sub3_dim/P"/>
</dbReference>
<sequence length="373" mass="40036">MSESRLEIWTAASLVAVSLLVAVPVVVDLFGDGTATTGPAWAWWICYLGYLALLGLIFLDNATVVRRPVIVLVPLALCAAGTVLLAARAGFTPILLVFVTACAATLGSRRLTAVYLVANTGVVALAAAIAGGSLPEVGLTALVYAALQTCSVWAVWSEQRERTARERLAVANTELRAATALLAESSRSTERLRIARELHDLVGHQLTALVLELEVASHHRGDAAADHVRRARGLARELLGDVRTAVGELRSRPPRLREALTEIVADLPRPRVHLSVADDLEPDEECAVTLIRCVQEVVTNAIRHSEAENLWLRVDRAGSGEITLRAEDDGRGAELLRIGNGLTGVRERVEQLGGRVSFESRSGFRLDATVPAP</sequence>
<reference evidence="6 7" key="1">
    <citation type="submission" date="2016-07" db="EMBL/GenBank/DDBJ databases">
        <title>Draft genome sequence of Prauserella sp. YIM 121212, isolated from alkaline soil.</title>
        <authorList>
            <person name="Ruckert C."/>
            <person name="Albersmeier A."/>
            <person name="Jiang C.-L."/>
            <person name="Jiang Y."/>
            <person name="Kalinowski J."/>
            <person name="Schneider O."/>
            <person name="Winkler A."/>
            <person name="Zotchev S.B."/>
        </authorList>
    </citation>
    <scope>NUCLEOTIDE SEQUENCE [LARGE SCALE GENOMIC DNA]</scope>
    <source>
        <strain evidence="6 7">YIM 121212</strain>
    </source>
</reference>
<gene>
    <name evidence="6" type="ORF">BA062_10440</name>
</gene>
<keyword evidence="2" id="KW-0418">Kinase</keyword>
<dbReference type="RefSeq" id="WP_110335883.1">
    <property type="nucleotide sequence ID" value="NZ_MASU01000005.1"/>
</dbReference>
<dbReference type="CDD" id="cd16917">
    <property type="entry name" value="HATPase_UhpB-NarQ-NarX-like"/>
    <property type="match status" value="1"/>
</dbReference>
<dbReference type="InterPro" id="IPR050482">
    <property type="entry name" value="Sensor_HK_TwoCompSys"/>
</dbReference>
<dbReference type="GO" id="GO:0000155">
    <property type="term" value="F:phosphorelay sensor kinase activity"/>
    <property type="evidence" value="ECO:0007669"/>
    <property type="project" value="InterPro"/>
</dbReference>
<protein>
    <recommendedName>
        <fullName evidence="5">Histidine kinase/HSP90-like ATPase domain-containing protein</fullName>
    </recommendedName>
</protein>
<evidence type="ECO:0000313" key="6">
    <source>
        <dbReference type="EMBL" id="PXY35879.1"/>
    </source>
</evidence>
<proteinExistence type="predicted"/>
<organism evidence="6 7">
    <name type="scientific">Prauserella flavalba</name>
    <dbReference type="NCBI Taxonomy" id="1477506"/>
    <lineage>
        <taxon>Bacteria</taxon>
        <taxon>Bacillati</taxon>
        <taxon>Actinomycetota</taxon>
        <taxon>Actinomycetes</taxon>
        <taxon>Pseudonocardiales</taxon>
        <taxon>Pseudonocardiaceae</taxon>
        <taxon>Prauserella</taxon>
    </lineage>
</organism>
<dbReference type="PANTHER" id="PTHR24421">
    <property type="entry name" value="NITRATE/NITRITE SENSOR PROTEIN NARX-RELATED"/>
    <property type="match status" value="1"/>
</dbReference>
<keyword evidence="7" id="KW-1185">Reference proteome</keyword>
<feature type="domain" description="Histidine kinase/HSP90-like ATPase" evidence="5">
    <location>
        <begin position="285"/>
        <end position="372"/>
    </location>
</feature>
<comment type="caution">
    <text evidence="6">The sequence shown here is derived from an EMBL/GenBank/DDBJ whole genome shotgun (WGS) entry which is preliminary data.</text>
</comment>
<name>A0A318MAM4_9PSEU</name>
<dbReference type="Proteomes" id="UP000247892">
    <property type="component" value="Unassembled WGS sequence"/>
</dbReference>
<dbReference type="SUPFAM" id="SSF55874">
    <property type="entry name" value="ATPase domain of HSP90 chaperone/DNA topoisomerase II/histidine kinase"/>
    <property type="match status" value="1"/>
</dbReference>
<evidence type="ECO:0000259" key="5">
    <source>
        <dbReference type="SMART" id="SM00387"/>
    </source>
</evidence>
<dbReference type="InterPro" id="IPR036890">
    <property type="entry name" value="HATPase_C_sf"/>
</dbReference>
<dbReference type="PANTHER" id="PTHR24421:SF59">
    <property type="entry name" value="OXYGEN SENSOR HISTIDINE KINASE NREB"/>
    <property type="match status" value="1"/>
</dbReference>
<feature type="transmembrane region" description="Helical" evidence="4">
    <location>
        <begin position="111"/>
        <end position="131"/>
    </location>
</feature>
<keyword evidence="4" id="KW-0472">Membrane</keyword>
<feature type="transmembrane region" description="Helical" evidence="4">
    <location>
        <begin position="71"/>
        <end position="99"/>
    </location>
</feature>
<keyword evidence="4" id="KW-1133">Transmembrane helix</keyword>
<evidence type="ECO:0000256" key="2">
    <source>
        <dbReference type="ARBA" id="ARBA00022777"/>
    </source>
</evidence>
<dbReference type="GO" id="GO:0016020">
    <property type="term" value="C:membrane"/>
    <property type="evidence" value="ECO:0007669"/>
    <property type="project" value="InterPro"/>
</dbReference>
<dbReference type="EMBL" id="MASU01000005">
    <property type="protein sequence ID" value="PXY35879.1"/>
    <property type="molecule type" value="Genomic_DNA"/>
</dbReference>
<dbReference type="InterPro" id="IPR003594">
    <property type="entry name" value="HATPase_dom"/>
</dbReference>
<keyword evidence="4" id="KW-0812">Transmembrane</keyword>
<dbReference type="SMART" id="SM00387">
    <property type="entry name" value="HATPase_c"/>
    <property type="match status" value="1"/>
</dbReference>
<dbReference type="GO" id="GO:0046983">
    <property type="term" value="F:protein dimerization activity"/>
    <property type="evidence" value="ECO:0007669"/>
    <property type="project" value="InterPro"/>
</dbReference>
<dbReference type="Pfam" id="PF02518">
    <property type="entry name" value="HATPase_c"/>
    <property type="match status" value="1"/>
</dbReference>
<dbReference type="Gene3D" id="1.20.5.1930">
    <property type="match status" value="1"/>
</dbReference>
<accession>A0A318MAM4</accession>
<evidence type="ECO:0000256" key="1">
    <source>
        <dbReference type="ARBA" id="ARBA00022679"/>
    </source>
</evidence>
<feature type="transmembrane region" description="Helical" evidence="4">
    <location>
        <begin position="6"/>
        <end position="29"/>
    </location>
</feature>
<evidence type="ECO:0000256" key="4">
    <source>
        <dbReference type="SAM" id="Phobius"/>
    </source>
</evidence>
<feature type="transmembrane region" description="Helical" evidence="4">
    <location>
        <begin position="137"/>
        <end position="156"/>
    </location>
</feature>
<feature type="transmembrane region" description="Helical" evidence="4">
    <location>
        <begin position="41"/>
        <end position="59"/>
    </location>
</feature>
<evidence type="ECO:0000313" key="7">
    <source>
        <dbReference type="Proteomes" id="UP000247892"/>
    </source>
</evidence>